<dbReference type="AlphaFoldDB" id="Q4C2F0"/>
<dbReference type="EMBL" id="AADV02000030">
    <property type="protein sequence ID" value="EAM50331.1"/>
    <property type="molecule type" value="Genomic_DNA"/>
</dbReference>
<organism evidence="2 3">
    <name type="scientific">Crocosphaera watsonii WH 8501</name>
    <dbReference type="NCBI Taxonomy" id="165597"/>
    <lineage>
        <taxon>Bacteria</taxon>
        <taxon>Bacillati</taxon>
        <taxon>Cyanobacteriota</taxon>
        <taxon>Cyanophyceae</taxon>
        <taxon>Oscillatoriophycideae</taxon>
        <taxon>Chroococcales</taxon>
        <taxon>Aphanothecaceae</taxon>
        <taxon>Crocosphaera</taxon>
    </lineage>
</organism>
<evidence type="ECO:0000313" key="2">
    <source>
        <dbReference type="EMBL" id="EAM50331.1"/>
    </source>
</evidence>
<gene>
    <name evidence="2" type="ORF">CwatDRAFT_3518</name>
</gene>
<reference evidence="2" key="1">
    <citation type="submission" date="2004-02" db="EMBL/GenBank/DDBJ databases">
        <authorList>
            <consortium name="DOE Joint Genome Institute"/>
        </authorList>
    </citation>
    <scope>NUCLEOTIDE SEQUENCE [LARGE SCALE GENOMIC DNA]</scope>
    <source>
        <strain evidence="2">WH 8501</strain>
    </source>
</reference>
<dbReference type="KEGG" id="cwa:CwatDRAFT_3518"/>
<dbReference type="Proteomes" id="UP000003922">
    <property type="component" value="Unassembled WGS sequence"/>
</dbReference>
<accession>Q4C2F0</accession>
<name>Q4C2F0_CROWT</name>
<reference evidence="2" key="2">
    <citation type="submission" date="2005-06" db="EMBL/GenBank/DDBJ databases">
        <title>Sequencing of the draft genome and assembly of Crocosphaera watsonii WH 8501.</title>
        <authorList>
            <consortium name="US DOE Joint Genome Institute (JGI-PGF)"/>
            <person name="Copeland A."/>
            <person name="Lucas S."/>
            <person name="Lapidus A."/>
            <person name="Barry K."/>
            <person name="Detter C."/>
            <person name="Glavina T."/>
            <person name="Hammon N."/>
            <person name="Israni S."/>
            <person name="Pitluck S."/>
            <person name="Richardson P."/>
        </authorList>
    </citation>
    <scope>NUCLEOTIDE SEQUENCE [LARGE SCALE GENOMIC DNA]</scope>
    <source>
        <strain evidence="2">WH 8501</strain>
    </source>
</reference>
<protein>
    <submittedName>
        <fullName evidence="2">Uncharacterized protein</fullName>
    </submittedName>
</protein>
<evidence type="ECO:0000256" key="1">
    <source>
        <dbReference type="SAM" id="Phobius"/>
    </source>
</evidence>
<keyword evidence="1" id="KW-0472">Membrane</keyword>
<keyword evidence="1" id="KW-0812">Transmembrane</keyword>
<comment type="caution">
    <text evidence="2">The sequence shown here is derived from an EMBL/GenBank/DDBJ whole genome shotgun (WGS) entry which is preliminary data.</text>
</comment>
<keyword evidence="1" id="KW-1133">Transmembrane helix</keyword>
<feature type="transmembrane region" description="Helical" evidence="1">
    <location>
        <begin position="173"/>
        <end position="191"/>
    </location>
</feature>
<evidence type="ECO:0000313" key="3">
    <source>
        <dbReference type="Proteomes" id="UP000003922"/>
    </source>
</evidence>
<proteinExistence type="predicted"/>
<reference evidence="2" key="3">
    <citation type="submission" date="2016-12" db="EMBL/GenBank/DDBJ databases">
        <title>Annotation of the draft genome assembly of Crocosphaera watsonii WH 8501.</title>
        <authorList>
            <consortium name="US DOE Joint Genome Institute (JGI-ORNL)"/>
            <person name="Larimer F."/>
            <person name="Land M."/>
        </authorList>
    </citation>
    <scope>NUCLEOTIDE SEQUENCE</scope>
    <source>
        <strain evidence="2">WH 8501</strain>
    </source>
</reference>
<keyword evidence="3" id="KW-1185">Reference proteome</keyword>
<sequence>MPMNSIKKASRKLKQIQMKNLFCYVLKIGNYTGYKSLKRLKKRVMELKKLGLVPYILPLITWRKKDSYSLDGVTINRKKERGPDDDITPLPPWEKQPLPLSMNSETISLIGNQLEEENQESIKILFDKIYHYSRSTKWLAIPVALLLPKERMEEWLGDLYQSLYLAFGKYPQWFINLMIIFKTGILIISALKIKISDLLGK</sequence>